<feature type="non-terminal residue" evidence="1">
    <location>
        <position position="121"/>
    </location>
</feature>
<comment type="caution">
    <text evidence="1">The sequence shown here is derived from an EMBL/GenBank/DDBJ whole genome shotgun (WGS) entry which is preliminary data.</text>
</comment>
<reference evidence="2" key="1">
    <citation type="submission" date="2020-01" db="EMBL/GenBank/DDBJ databases">
        <title>Draft genome sequence of the Termite Coptotermes fromosanus.</title>
        <authorList>
            <person name="Itakura S."/>
            <person name="Yosikawa Y."/>
            <person name="Umezawa K."/>
        </authorList>
    </citation>
    <scope>NUCLEOTIDE SEQUENCE [LARGE SCALE GENOMIC DNA]</scope>
</reference>
<organism evidence="1 2">
    <name type="scientific">Coptotermes formosanus</name>
    <name type="common">Formosan subterranean termite</name>
    <dbReference type="NCBI Taxonomy" id="36987"/>
    <lineage>
        <taxon>Eukaryota</taxon>
        <taxon>Metazoa</taxon>
        <taxon>Ecdysozoa</taxon>
        <taxon>Arthropoda</taxon>
        <taxon>Hexapoda</taxon>
        <taxon>Insecta</taxon>
        <taxon>Pterygota</taxon>
        <taxon>Neoptera</taxon>
        <taxon>Polyneoptera</taxon>
        <taxon>Dictyoptera</taxon>
        <taxon>Blattodea</taxon>
        <taxon>Blattoidea</taxon>
        <taxon>Termitoidae</taxon>
        <taxon>Rhinotermitidae</taxon>
        <taxon>Coptotermes</taxon>
    </lineage>
</organism>
<evidence type="ECO:0000313" key="2">
    <source>
        <dbReference type="Proteomes" id="UP000502823"/>
    </source>
</evidence>
<gene>
    <name evidence="1" type="ORF">Cfor_02367</name>
</gene>
<evidence type="ECO:0000313" key="1">
    <source>
        <dbReference type="EMBL" id="GFG38470.1"/>
    </source>
</evidence>
<dbReference type="InterPro" id="IPR036397">
    <property type="entry name" value="RNaseH_sf"/>
</dbReference>
<dbReference type="GO" id="GO:0003676">
    <property type="term" value="F:nucleic acid binding"/>
    <property type="evidence" value="ECO:0007669"/>
    <property type="project" value="InterPro"/>
</dbReference>
<dbReference type="OrthoDB" id="7919702at2759"/>
<accession>A0A6L2Q3D1</accession>
<dbReference type="AlphaFoldDB" id="A0A6L2Q3D1"/>
<sequence>MTRSIALLEGNKRDSWFQQDGETALTANRTHFLQHFGDRIVGLWFRPSPLLDFMPPDFLLWEFFKERIYRNNPRILEYLQDNTEQCVAGIGQTILRNIATDAVKIMNISLQEVRERFENLL</sequence>
<dbReference type="InParanoid" id="A0A6L2Q3D1"/>
<dbReference type="EMBL" id="BLKM01012991">
    <property type="protein sequence ID" value="GFG38470.1"/>
    <property type="molecule type" value="Genomic_DNA"/>
</dbReference>
<protein>
    <submittedName>
        <fullName evidence="1">Uncharacterized protein</fullName>
    </submittedName>
</protein>
<dbReference type="Gene3D" id="3.30.420.10">
    <property type="entry name" value="Ribonuclease H-like superfamily/Ribonuclease H"/>
    <property type="match status" value="1"/>
</dbReference>
<name>A0A6L2Q3D1_COPFO</name>
<keyword evidence="2" id="KW-1185">Reference proteome</keyword>
<proteinExistence type="predicted"/>
<dbReference type="Proteomes" id="UP000502823">
    <property type="component" value="Unassembled WGS sequence"/>
</dbReference>